<dbReference type="Gene3D" id="1.10.357.10">
    <property type="entry name" value="Tetracycline Repressor, domain 2"/>
    <property type="match status" value="1"/>
</dbReference>
<dbReference type="RefSeq" id="WP_369278143.1">
    <property type="nucleotide sequence ID" value="NZ_JBJVMW010000004.1"/>
</dbReference>
<evidence type="ECO:0000256" key="4">
    <source>
        <dbReference type="PROSITE-ProRule" id="PRU00335"/>
    </source>
</evidence>
<evidence type="ECO:0000256" key="2">
    <source>
        <dbReference type="ARBA" id="ARBA00023125"/>
    </source>
</evidence>
<dbReference type="PANTHER" id="PTHR30055">
    <property type="entry name" value="HTH-TYPE TRANSCRIPTIONAL REGULATOR RUTR"/>
    <property type="match status" value="1"/>
</dbReference>
<dbReference type="Proteomes" id="UP001631993">
    <property type="component" value="Unassembled WGS sequence"/>
</dbReference>
<dbReference type="Gene3D" id="1.10.10.60">
    <property type="entry name" value="Homeodomain-like"/>
    <property type="match status" value="1"/>
</dbReference>
<dbReference type="PROSITE" id="PS50977">
    <property type="entry name" value="HTH_TETR_2"/>
    <property type="match status" value="1"/>
</dbReference>
<evidence type="ECO:0000256" key="1">
    <source>
        <dbReference type="ARBA" id="ARBA00023015"/>
    </source>
</evidence>
<dbReference type="SUPFAM" id="SSF46689">
    <property type="entry name" value="Homeodomain-like"/>
    <property type="match status" value="1"/>
</dbReference>
<feature type="DNA-binding region" description="H-T-H motif" evidence="4">
    <location>
        <begin position="40"/>
        <end position="59"/>
    </location>
</feature>
<keyword evidence="3" id="KW-0804">Transcription</keyword>
<dbReference type="InterPro" id="IPR050109">
    <property type="entry name" value="HTH-type_TetR-like_transc_reg"/>
</dbReference>
<dbReference type="InterPro" id="IPR009057">
    <property type="entry name" value="Homeodomain-like_sf"/>
</dbReference>
<dbReference type="PRINTS" id="PR00455">
    <property type="entry name" value="HTHTETR"/>
</dbReference>
<evidence type="ECO:0000313" key="7">
    <source>
        <dbReference type="Proteomes" id="UP001631993"/>
    </source>
</evidence>
<feature type="domain" description="HTH tetR-type" evidence="5">
    <location>
        <begin position="17"/>
        <end position="77"/>
    </location>
</feature>
<proteinExistence type="predicted"/>
<dbReference type="InterPro" id="IPR001647">
    <property type="entry name" value="HTH_TetR"/>
</dbReference>
<name>A0ABW9IHP6_STRGJ</name>
<keyword evidence="7" id="KW-1185">Reference proteome</keyword>
<evidence type="ECO:0000259" key="5">
    <source>
        <dbReference type="PROSITE" id="PS50977"/>
    </source>
</evidence>
<dbReference type="Pfam" id="PF00440">
    <property type="entry name" value="TetR_N"/>
    <property type="match status" value="1"/>
</dbReference>
<dbReference type="InterPro" id="IPR041347">
    <property type="entry name" value="MftR_C"/>
</dbReference>
<reference evidence="6 7" key="1">
    <citation type="submission" date="2024-12" db="EMBL/GenBank/DDBJ databases">
        <title>Forecasting of Potato common scab and diversities of Pathogenic streptomyces spp. in china.</title>
        <authorList>
            <person name="Handique U."/>
            <person name="Wu J."/>
        </authorList>
    </citation>
    <scope>NUCLEOTIDE SEQUENCE [LARGE SCALE GENOMIC DNA]</scope>
    <source>
        <strain evidence="6 7">ZRIMU1585</strain>
    </source>
</reference>
<dbReference type="PANTHER" id="PTHR30055:SF238">
    <property type="entry name" value="MYCOFACTOCIN BIOSYNTHESIS TRANSCRIPTIONAL REGULATOR MFTR-RELATED"/>
    <property type="match status" value="1"/>
</dbReference>
<organism evidence="6 7">
    <name type="scientific">Streptomyces galilaeus</name>
    <dbReference type="NCBI Taxonomy" id="33899"/>
    <lineage>
        <taxon>Bacteria</taxon>
        <taxon>Bacillati</taxon>
        <taxon>Actinomycetota</taxon>
        <taxon>Actinomycetes</taxon>
        <taxon>Kitasatosporales</taxon>
        <taxon>Streptomycetaceae</taxon>
        <taxon>Streptomyces</taxon>
    </lineage>
</organism>
<evidence type="ECO:0000313" key="6">
    <source>
        <dbReference type="EMBL" id="MFM9647632.1"/>
    </source>
</evidence>
<keyword evidence="1" id="KW-0805">Transcription regulation</keyword>
<protein>
    <submittedName>
        <fullName evidence="6">TetR family transcriptional regulator</fullName>
    </submittedName>
</protein>
<gene>
    <name evidence="6" type="ORF">ACKI1S_15975</name>
</gene>
<keyword evidence="2 4" id="KW-0238">DNA-binding</keyword>
<accession>A0ABW9IHP6</accession>
<comment type="caution">
    <text evidence="6">The sequence shown here is derived from an EMBL/GenBank/DDBJ whole genome shotgun (WGS) entry which is preliminary data.</text>
</comment>
<evidence type="ECO:0000256" key="3">
    <source>
        <dbReference type="ARBA" id="ARBA00023163"/>
    </source>
</evidence>
<dbReference type="Pfam" id="PF17754">
    <property type="entry name" value="TetR_C_14"/>
    <property type="match status" value="1"/>
</dbReference>
<dbReference type="EMBL" id="JBJVNE010000007">
    <property type="protein sequence ID" value="MFM9647632.1"/>
    <property type="molecule type" value="Genomic_DNA"/>
</dbReference>
<sequence length="216" mass="24248">METTTPPRPGLREMKKRRTHDELLRAAVHLFTSQGYERTTVDEIAEAVDVSQRTFFRYFAGKEEAALALEGITVGRFVEGVRARPAHEAPMEALRQAVLEGWSSLSEAIESIASVEQYLRMYRVIESTPVLLAAHLRRSAETEEAIARVLAEREGLDMDADPRPRLAVAVFGAVMRVTERQWITGENYSLEGMRELTSRYLDQVGPALLGGWRTGT</sequence>